<name>A0A2A9MEL0_BESBE</name>
<gene>
    <name evidence="1" type="ORF">BESB_072190</name>
</gene>
<sequence length="118" mass="13232">MKKFAAAFVACTAFSSTSSDQLALAANSLMKTQDESLTDPTERLKMLRKEEEEAAKMEAFYKADEAETKYVGYLPFTPDGNCLHNSILQVTKEYPRGLLGRAKSFVHGKPYQCSFRYA</sequence>
<evidence type="ECO:0000313" key="2">
    <source>
        <dbReference type="Proteomes" id="UP000224006"/>
    </source>
</evidence>
<organism evidence="1 2">
    <name type="scientific">Besnoitia besnoiti</name>
    <name type="common">Apicomplexan protozoan</name>
    <dbReference type="NCBI Taxonomy" id="94643"/>
    <lineage>
        <taxon>Eukaryota</taxon>
        <taxon>Sar</taxon>
        <taxon>Alveolata</taxon>
        <taxon>Apicomplexa</taxon>
        <taxon>Conoidasida</taxon>
        <taxon>Coccidia</taxon>
        <taxon>Eucoccidiorida</taxon>
        <taxon>Eimeriorina</taxon>
        <taxon>Sarcocystidae</taxon>
        <taxon>Besnoitia</taxon>
    </lineage>
</organism>
<dbReference type="KEGG" id="bbes:BESB_072190"/>
<dbReference type="AlphaFoldDB" id="A0A2A9MEL0"/>
<protein>
    <submittedName>
        <fullName evidence="1">Uncharacterized protein</fullName>
    </submittedName>
</protein>
<accession>A0A2A9MEL0</accession>
<dbReference type="OrthoDB" id="367248at2759"/>
<proteinExistence type="predicted"/>
<dbReference type="Proteomes" id="UP000224006">
    <property type="component" value="Unassembled WGS sequence"/>
</dbReference>
<dbReference type="VEuPathDB" id="ToxoDB:BESB_072190"/>
<reference evidence="1 2" key="1">
    <citation type="submission" date="2017-09" db="EMBL/GenBank/DDBJ databases">
        <title>Genome sequencing of Besnoitia besnoiti strain Bb-Ger1.</title>
        <authorList>
            <person name="Schares G."/>
            <person name="Venepally P."/>
            <person name="Lorenzi H.A."/>
        </authorList>
    </citation>
    <scope>NUCLEOTIDE SEQUENCE [LARGE SCALE GENOMIC DNA]</scope>
    <source>
        <strain evidence="1 2">Bb-Ger1</strain>
    </source>
</reference>
<dbReference type="GeneID" id="40312145"/>
<dbReference type="EMBL" id="NWUJ01000007">
    <property type="protein sequence ID" value="PFH34067.1"/>
    <property type="molecule type" value="Genomic_DNA"/>
</dbReference>
<comment type="caution">
    <text evidence="1">The sequence shown here is derived from an EMBL/GenBank/DDBJ whole genome shotgun (WGS) entry which is preliminary data.</text>
</comment>
<dbReference type="RefSeq" id="XP_029218076.1">
    <property type="nucleotide sequence ID" value="XM_029365592.1"/>
</dbReference>
<evidence type="ECO:0000313" key="1">
    <source>
        <dbReference type="EMBL" id="PFH34067.1"/>
    </source>
</evidence>
<keyword evidence="2" id="KW-1185">Reference proteome</keyword>